<keyword evidence="9" id="KW-1185">Reference proteome</keyword>
<keyword evidence="4 6" id="KW-1133">Transmembrane helix</keyword>
<dbReference type="PROSITE" id="PS50262">
    <property type="entry name" value="G_PROTEIN_RECEP_F1_2"/>
    <property type="match status" value="1"/>
</dbReference>
<dbReference type="AlphaFoldDB" id="A0AAU9WQT9"/>
<feature type="transmembrane region" description="Helical" evidence="6">
    <location>
        <begin position="60"/>
        <end position="86"/>
    </location>
</feature>
<evidence type="ECO:0000313" key="9">
    <source>
        <dbReference type="Proteomes" id="UP001159428"/>
    </source>
</evidence>
<dbReference type="EMBL" id="CALNXJ010000019">
    <property type="protein sequence ID" value="CAH3122915.1"/>
    <property type="molecule type" value="Genomic_DNA"/>
</dbReference>
<evidence type="ECO:0000259" key="7">
    <source>
        <dbReference type="PROSITE" id="PS50262"/>
    </source>
</evidence>
<feature type="transmembrane region" description="Helical" evidence="6">
    <location>
        <begin position="22"/>
        <end position="48"/>
    </location>
</feature>
<evidence type="ECO:0000256" key="4">
    <source>
        <dbReference type="ARBA" id="ARBA00022989"/>
    </source>
</evidence>
<keyword evidence="3 6" id="KW-0812">Transmembrane</keyword>
<feature type="transmembrane region" description="Helical" evidence="6">
    <location>
        <begin position="261"/>
        <end position="282"/>
    </location>
</feature>
<dbReference type="CDD" id="cd00637">
    <property type="entry name" value="7tm_classA_rhodopsin-like"/>
    <property type="match status" value="1"/>
</dbReference>
<feature type="domain" description="G-protein coupled receptors family 1 profile" evidence="7">
    <location>
        <begin position="39"/>
        <end position="280"/>
    </location>
</feature>
<evidence type="ECO:0000256" key="5">
    <source>
        <dbReference type="ARBA" id="ARBA00023136"/>
    </source>
</evidence>
<keyword evidence="5 6" id="KW-0472">Membrane</keyword>
<evidence type="ECO:0000256" key="2">
    <source>
        <dbReference type="ARBA" id="ARBA00022475"/>
    </source>
</evidence>
<dbReference type="PRINTS" id="PR00237">
    <property type="entry name" value="GPCRRHODOPSN"/>
</dbReference>
<feature type="transmembrane region" description="Helical" evidence="6">
    <location>
        <begin position="142"/>
        <end position="160"/>
    </location>
</feature>
<comment type="subcellular location">
    <subcellularLocation>
        <location evidence="1">Cell membrane</location>
        <topology evidence="1">Multi-pass membrane protein</topology>
    </subcellularLocation>
</comment>
<dbReference type="SUPFAM" id="SSF81321">
    <property type="entry name" value="Family A G protein-coupled receptor-like"/>
    <property type="match status" value="1"/>
</dbReference>
<evidence type="ECO:0000256" key="3">
    <source>
        <dbReference type="ARBA" id="ARBA00022692"/>
    </source>
</evidence>
<proteinExistence type="predicted"/>
<feature type="transmembrane region" description="Helical" evidence="6">
    <location>
        <begin position="98"/>
        <end position="121"/>
    </location>
</feature>
<feature type="transmembrane region" description="Helical" evidence="6">
    <location>
        <begin position="228"/>
        <end position="249"/>
    </location>
</feature>
<comment type="caution">
    <text evidence="8">The sequence shown here is derived from an EMBL/GenBank/DDBJ whole genome shotgun (WGS) entry which is preliminary data.</text>
</comment>
<accession>A0AAU9WQT9</accession>
<dbReference type="SMART" id="SM01381">
    <property type="entry name" value="7TM_GPCR_Srsx"/>
    <property type="match status" value="1"/>
</dbReference>
<evidence type="ECO:0000256" key="1">
    <source>
        <dbReference type="ARBA" id="ARBA00004651"/>
    </source>
</evidence>
<dbReference type="GO" id="GO:0004930">
    <property type="term" value="F:G protein-coupled receptor activity"/>
    <property type="evidence" value="ECO:0007669"/>
    <property type="project" value="InterPro"/>
</dbReference>
<protein>
    <recommendedName>
        <fullName evidence="7">G-protein coupled receptors family 1 profile domain-containing protein</fullName>
    </recommendedName>
</protein>
<dbReference type="Gene3D" id="1.20.1070.10">
    <property type="entry name" value="Rhodopsin 7-helix transmembrane proteins"/>
    <property type="match status" value="1"/>
</dbReference>
<dbReference type="Pfam" id="PF00001">
    <property type="entry name" value="7tm_1"/>
    <property type="match status" value="2"/>
</dbReference>
<evidence type="ECO:0000256" key="6">
    <source>
        <dbReference type="SAM" id="Phobius"/>
    </source>
</evidence>
<name>A0AAU9WQT9_9CNID</name>
<keyword evidence="2" id="KW-1003">Cell membrane</keyword>
<evidence type="ECO:0000313" key="8">
    <source>
        <dbReference type="EMBL" id="CAH3122915.1"/>
    </source>
</evidence>
<gene>
    <name evidence="8" type="ORF">PMEA_00009858</name>
</gene>
<dbReference type="PANTHER" id="PTHR22750">
    <property type="entry name" value="G-PROTEIN COUPLED RECEPTOR"/>
    <property type="match status" value="1"/>
</dbReference>
<feature type="transmembrane region" description="Helical" evidence="6">
    <location>
        <begin position="166"/>
        <end position="187"/>
    </location>
</feature>
<reference evidence="8 9" key="1">
    <citation type="submission" date="2022-05" db="EMBL/GenBank/DDBJ databases">
        <authorList>
            <consortium name="Genoscope - CEA"/>
            <person name="William W."/>
        </authorList>
    </citation>
    <scope>NUCLEOTIDE SEQUENCE [LARGE SCALE GENOMIC DNA]</scope>
</reference>
<dbReference type="InterPro" id="IPR000276">
    <property type="entry name" value="GPCR_Rhodpsn"/>
</dbReference>
<dbReference type="GO" id="GO:0005886">
    <property type="term" value="C:plasma membrane"/>
    <property type="evidence" value="ECO:0007669"/>
    <property type="project" value="UniProtKB-SubCell"/>
</dbReference>
<dbReference type="InterPro" id="IPR017452">
    <property type="entry name" value="GPCR_Rhodpsn_7TM"/>
</dbReference>
<organism evidence="8 9">
    <name type="scientific">Pocillopora meandrina</name>
    <dbReference type="NCBI Taxonomy" id="46732"/>
    <lineage>
        <taxon>Eukaryota</taxon>
        <taxon>Metazoa</taxon>
        <taxon>Cnidaria</taxon>
        <taxon>Anthozoa</taxon>
        <taxon>Hexacorallia</taxon>
        <taxon>Scleractinia</taxon>
        <taxon>Astrocoeniina</taxon>
        <taxon>Pocilloporidae</taxon>
        <taxon>Pocillopora</taxon>
    </lineage>
</organism>
<dbReference type="Proteomes" id="UP001159428">
    <property type="component" value="Unassembled WGS sequence"/>
</dbReference>
<sequence length="319" mass="35633">MSTLHFSSSTLEEDLSAVRTSSLINCILNAICSFPATLGNGVILIAVWRTPALHSPSNTLLFGLALTDFLVGILTQPLIVACYIIFLVEKEEGPIALSLAFDVLSVVLSAASFTIATAISIDRYLTFHLHMRYQAIVTNKKIVVIIALCWCSSSLLGVIWTQNTTAYYVIGITIFIISIVIIVLTYFKIYRIVRRHQAQIQSQAPVGSAKETSSHLQFARFTKSAVNTFYVCFILFFCFFPYTCTTGLIQVTGSSLTKNIALQYTGTISLINSSLNPIVYFWRLPEIRKAIKKTLKCCYHRRVNKRQESKQRSDQASNI</sequence>